<comment type="caution">
    <text evidence="1">The sequence shown here is derived from an EMBL/GenBank/DDBJ whole genome shotgun (WGS) entry which is preliminary data.</text>
</comment>
<accession>A0A2W5TTC4</accession>
<organism evidence="1 2">
    <name type="scientific">Archangium gephyra</name>
    <dbReference type="NCBI Taxonomy" id="48"/>
    <lineage>
        <taxon>Bacteria</taxon>
        <taxon>Pseudomonadati</taxon>
        <taxon>Myxococcota</taxon>
        <taxon>Myxococcia</taxon>
        <taxon>Myxococcales</taxon>
        <taxon>Cystobacterineae</taxon>
        <taxon>Archangiaceae</taxon>
        <taxon>Archangium</taxon>
    </lineage>
</organism>
<proteinExistence type="predicted"/>
<evidence type="ECO:0000313" key="2">
    <source>
        <dbReference type="Proteomes" id="UP000249061"/>
    </source>
</evidence>
<evidence type="ECO:0000313" key="1">
    <source>
        <dbReference type="EMBL" id="PZR16563.1"/>
    </source>
</evidence>
<name>A0A2W5TTC4_9BACT</name>
<dbReference type="AlphaFoldDB" id="A0A2W5TTC4"/>
<gene>
    <name evidence="1" type="ORF">DI536_05190</name>
</gene>
<protein>
    <submittedName>
        <fullName evidence="1">Uncharacterized protein</fullName>
    </submittedName>
</protein>
<dbReference type="Proteomes" id="UP000249061">
    <property type="component" value="Unassembled WGS sequence"/>
</dbReference>
<sequence>MSKKHTEVKSLQQLRDEIRLKLHLASMDAKDEWDRLEPQVEHALATIDSVARETVDDLKKRMTELRIRLKA</sequence>
<dbReference type="EMBL" id="QFQP01000003">
    <property type="protein sequence ID" value="PZR16563.1"/>
    <property type="molecule type" value="Genomic_DNA"/>
</dbReference>
<reference evidence="1 2" key="1">
    <citation type="submission" date="2017-08" db="EMBL/GenBank/DDBJ databases">
        <title>Infants hospitalized years apart are colonized by the same room-sourced microbial strains.</title>
        <authorList>
            <person name="Brooks B."/>
            <person name="Olm M.R."/>
            <person name="Firek B.A."/>
            <person name="Baker R."/>
            <person name="Thomas B.C."/>
            <person name="Morowitz M.J."/>
            <person name="Banfield J.F."/>
        </authorList>
    </citation>
    <scope>NUCLEOTIDE SEQUENCE [LARGE SCALE GENOMIC DNA]</scope>
    <source>
        <strain evidence="1">S2_003_000_R2_14</strain>
    </source>
</reference>